<feature type="region of interest" description="Disordered" evidence="5">
    <location>
        <begin position="263"/>
        <end position="284"/>
    </location>
</feature>
<evidence type="ECO:0000313" key="9">
    <source>
        <dbReference type="Proteomes" id="UP000620124"/>
    </source>
</evidence>
<evidence type="ECO:0000256" key="7">
    <source>
        <dbReference type="SAM" id="SignalP"/>
    </source>
</evidence>
<evidence type="ECO:0000256" key="6">
    <source>
        <dbReference type="SAM" id="Phobius"/>
    </source>
</evidence>
<keyword evidence="3 6" id="KW-1133">Transmembrane helix</keyword>
<proteinExistence type="predicted"/>
<dbReference type="InterPro" id="IPR051694">
    <property type="entry name" value="Immunoregulatory_rcpt-like"/>
</dbReference>
<dbReference type="PANTHER" id="PTHR15549:SF26">
    <property type="entry name" value="AXIAL BUDDING PATTERN PROTEIN 2-RELATED"/>
    <property type="match status" value="1"/>
</dbReference>
<evidence type="ECO:0000256" key="4">
    <source>
        <dbReference type="ARBA" id="ARBA00023136"/>
    </source>
</evidence>
<dbReference type="PANTHER" id="PTHR15549">
    <property type="entry name" value="PAIRED IMMUNOGLOBULIN-LIKE TYPE 2 RECEPTOR"/>
    <property type="match status" value="1"/>
</dbReference>
<sequence>MKLATAALSLIINLYLGLPTVSAQTLLQSAFDDVAINGTDLSPPIDSDTTITYNTVLRCGYGYTTGAGVAVSSTDISAVPSSSSTVGEVFVTSSASASPNVTSQSTSSAANEPNTPVVADATPIAGSSRLSTPMIIGISLGVTLIAILAAIILLLLRRSRRNRGYGSRVVVDPEAAPSVEEIRIPGAGAAVALTIPREQELNLHPGRKLAQLEYQTRILQQEIEALKHSNPAHFESEYAKGYAVNVPQKEKLDFFAAKSRELKTYREPDSADDAPPDYESSSSV</sequence>
<evidence type="ECO:0000256" key="1">
    <source>
        <dbReference type="ARBA" id="ARBA00004167"/>
    </source>
</evidence>
<accession>A0A8H6XQI9</accession>
<dbReference type="EMBL" id="JACAZI010000013">
    <property type="protein sequence ID" value="KAF7345638.1"/>
    <property type="molecule type" value="Genomic_DNA"/>
</dbReference>
<dbReference type="OrthoDB" id="3069135at2759"/>
<evidence type="ECO:0000256" key="5">
    <source>
        <dbReference type="SAM" id="MobiDB-lite"/>
    </source>
</evidence>
<reference evidence="8" key="1">
    <citation type="submission" date="2020-05" db="EMBL/GenBank/DDBJ databases">
        <title>Mycena genomes resolve the evolution of fungal bioluminescence.</title>
        <authorList>
            <person name="Tsai I.J."/>
        </authorList>
    </citation>
    <scope>NUCLEOTIDE SEQUENCE</scope>
    <source>
        <strain evidence="8">CCC161011</strain>
    </source>
</reference>
<keyword evidence="2 6" id="KW-0812">Transmembrane</keyword>
<organism evidence="8 9">
    <name type="scientific">Mycena venus</name>
    <dbReference type="NCBI Taxonomy" id="2733690"/>
    <lineage>
        <taxon>Eukaryota</taxon>
        <taxon>Fungi</taxon>
        <taxon>Dikarya</taxon>
        <taxon>Basidiomycota</taxon>
        <taxon>Agaricomycotina</taxon>
        <taxon>Agaricomycetes</taxon>
        <taxon>Agaricomycetidae</taxon>
        <taxon>Agaricales</taxon>
        <taxon>Marasmiineae</taxon>
        <taxon>Mycenaceae</taxon>
        <taxon>Mycena</taxon>
    </lineage>
</organism>
<feature type="chain" id="PRO_5034520127" evidence="7">
    <location>
        <begin position="24"/>
        <end position="284"/>
    </location>
</feature>
<protein>
    <submittedName>
        <fullName evidence="8">Uncharacterized protein</fullName>
    </submittedName>
</protein>
<dbReference type="GO" id="GO:0016020">
    <property type="term" value="C:membrane"/>
    <property type="evidence" value="ECO:0007669"/>
    <property type="project" value="UniProtKB-SubCell"/>
</dbReference>
<evidence type="ECO:0000256" key="2">
    <source>
        <dbReference type="ARBA" id="ARBA00022692"/>
    </source>
</evidence>
<comment type="subcellular location">
    <subcellularLocation>
        <location evidence="1">Membrane</location>
        <topology evidence="1">Single-pass membrane protein</topology>
    </subcellularLocation>
</comment>
<comment type="caution">
    <text evidence="8">The sequence shown here is derived from an EMBL/GenBank/DDBJ whole genome shotgun (WGS) entry which is preliminary data.</text>
</comment>
<keyword evidence="7" id="KW-0732">Signal</keyword>
<feature type="transmembrane region" description="Helical" evidence="6">
    <location>
        <begin position="134"/>
        <end position="156"/>
    </location>
</feature>
<feature type="signal peptide" evidence="7">
    <location>
        <begin position="1"/>
        <end position="23"/>
    </location>
</feature>
<dbReference type="Proteomes" id="UP000620124">
    <property type="component" value="Unassembled WGS sequence"/>
</dbReference>
<dbReference type="AlphaFoldDB" id="A0A8H6XQI9"/>
<evidence type="ECO:0000256" key="3">
    <source>
        <dbReference type="ARBA" id="ARBA00022989"/>
    </source>
</evidence>
<gene>
    <name evidence="8" type="ORF">MVEN_01583200</name>
</gene>
<dbReference type="GO" id="GO:0071944">
    <property type="term" value="C:cell periphery"/>
    <property type="evidence" value="ECO:0007669"/>
    <property type="project" value="UniProtKB-ARBA"/>
</dbReference>
<keyword evidence="9" id="KW-1185">Reference proteome</keyword>
<evidence type="ECO:0000313" key="8">
    <source>
        <dbReference type="EMBL" id="KAF7345638.1"/>
    </source>
</evidence>
<name>A0A8H6XQI9_9AGAR</name>
<keyword evidence="4 6" id="KW-0472">Membrane</keyword>